<dbReference type="InterPro" id="IPR002317">
    <property type="entry name" value="Ser-tRNA-ligase_type_1"/>
</dbReference>
<feature type="binding site" evidence="12">
    <location>
        <position position="286"/>
    </location>
    <ligand>
        <name>L-serine</name>
        <dbReference type="ChEBI" id="CHEBI:33384"/>
    </ligand>
</feature>
<dbReference type="HAMAP" id="MF_00176">
    <property type="entry name" value="Ser_tRNA_synth_type1"/>
    <property type="match status" value="1"/>
</dbReference>
<gene>
    <name evidence="12 14" type="primary">serS</name>
    <name evidence="14" type="ORF">GCM10023213_25520</name>
</gene>
<keyword evidence="4 12" id="KW-0963">Cytoplasm</keyword>
<dbReference type="InterPro" id="IPR015866">
    <property type="entry name" value="Ser-tRNA-synth_1_N"/>
</dbReference>
<evidence type="ECO:0000256" key="2">
    <source>
        <dbReference type="ARBA" id="ARBA00005045"/>
    </source>
</evidence>
<dbReference type="PROSITE" id="PS50862">
    <property type="entry name" value="AA_TRNA_LIGASE_II"/>
    <property type="match status" value="1"/>
</dbReference>
<feature type="binding site" evidence="12">
    <location>
        <position position="385"/>
    </location>
    <ligand>
        <name>L-serine</name>
        <dbReference type="ChEBI" id="CHEBI:33384"/>
    </ligand>
</feature>
<evidence type="ECO:0000259" key="13">
    <source>
        <dbReference type="PROSITE" id="PS50862"/>
    </source>
</evidence>
<dbReference type="RefSeq" id="WP_345736757.1">
    <property type="nucleotide sequence ID" value="NZ_BAABIA010000005.1"/>
</dbReference>
<keyword evidence="8 12" id="KW-0648">Protein biosynthesis</keyword>
<dbReference type="InterPro" id="IPR042103">
    <property type="entry name" value="SerRS_1_N_sf"/>
</dbReference>
<dbReference type="SUPFAM" id="SSF55681">
    <property type="entry name" value="Class II aaRS and biotin synthetases"/>
    <property type="match status" value="1"/>
</dbReference>
<comment type="function">
    <text evidence="12">Catalyzes the attachment of serine to tRNA(Ser). Is also able to aminoacylate tRNA(Sec) with serine, to form the misacylated tRNA L-seryl-tRNA(Sec), which will be further converted into selenocysteinyl-tRNA(Sec).</text>
</comment>
<feature type="binding site" evidence="12">
    <location>
        <begin position="350"/>
        <end position="353"/>
    </location>
    <ligand>
        <name>ATP</name>
        <dbReference type="ChEBI" id="CHEBI:30616"/>
    </ligand>
</feature>
<evidence type="ECO:0000256" key="6">
    <source>
        <dbReference type="ARBA" id="ARBA00022741"/>
    </source>
</evidence>
<dbReference type="InterPro" id="IPR006195">
    <property type="entry name" value="aa-tRNA-synth_II"/>
</dbReference>
<dbReference type="Gene3D" id="3.30.930.10">
    <property type="entry name" value="Bira Bifunctional Protein, Domain 2"/>
    <property type="match status" value="1"/>
</dbReference>
<proteinExistence type="inferred from homology"/>
<accession>A0ABP9PB02</accession>
<dbReference type="Proteomes" id="UP001499852">
    <property type="component" value="Unassembled WGS sequence"/>
</dbReference>
<evidence type="ECO:0000256" key="1">
    <source>
        <dbReference type="ARBA" id="ARBA00004496"/>
    </source>
</evidence>
<dbReference type="SUPFAM" id="SSF46589">
    <property type="entry name" value="tRNA-binding arm"/>
    <property type="match status" value="1"/>
</dbReference>
<dbReference type="PANTHER" id="PTHR43697">
    <property type="entry name" value="SERYL-TRNA SYNTHETASE"/>
    <property type="match status" value="1"/>
</dbReference>
<sequence>MLDIRLIRDTPDLVKERLATRSGDYASVVDEVLSIDTARRVAETERQKLQGDRNRISKEIGIAKKNGQDTSAIEAEVRGINDRIEQIGRDADSADARQRELLLGLPNLPHEACPVGHSAEENPEVRVWGKKPVFEFEPKDHTVLGQQLGLLDFEAGAKITGSAFVVYRGQGARLERTLINFLLDLHTTVHGYHEISPPLLVKPECLVGTGQLPKFGDQVYHSPEDNLYLIPTAEVPVTNLHRDEILKLEQLPINYAAYTPCFRREAGSAGLGTRGLIRMHQFDKVELVKITTPETSMAELESLTANAEKVLQLLGLHYRVIELCTGDIGFGSTKTYDIEVWAPGQGTYLEVSSCSTFGDYQARRMNLRYKDENGKNKVPHTLNGSGTALARLFVALVETYQQSDGSILIPEALRGHFGAEKIA</sequence>
<comment type="caution">
    <text evidence="14">The sequence shown here is derived from an EMBL/GenBank/DDBJ whole genome shotgun (WGS) entry which is preliminary data.</text>
</comment>
<comment type="similarity">
    <text evidence="3 12">Belongs to the class-II aminoacyl-tRNA synthetase family. Type-1 seryl-tRNA synthetase subfamily.</text>
</comment>
<comment type="catalytic activity">
    <reaction evidence="11 12">
        <text>tRNA(Ser) + L-serine + ATP = L-seryl-tRNA(Ser) + AMP + diphosphate + H(+)</text>
        <dbReference type="Rhea" id="RHEA:12292"/>
        <dbReference type="Rhea" id="RHEA-COMP:9669"/>
        <dbReference type="Rhea" id="RHEA-COMP:9703"/>
        <dbReference type="ChEBI" id="CHEBI:15378"/>
        <dbReference type="ChEBI" id="CHEBI:30616"/>
        <dbReference type="ChEBI" id="CHEBI:33019"/>
        <dbReference type="ChEBI" id="CHEBI:33384"/>
        <dbReference type="ChEBI" id="CHEBI:78442"/>
        <dbReference type="ChEBI" id="CHEBI:78533"/>
        <dbReference type="ChEBI" id="CHEBI:456215"/>
        <dbReference type="EC" id="6.1.1.11"/>
    </reaction>
</comment>
<keyword evidence="5 12" id="KW-0436">Ligase</keyword>
<dbReference type="PIRSF" id="PIRSF001529">
    <property type="entry name" value="Ser-tRNA-synth_IIa"/>
    <property type="match status" value="1"/>
</dbReference>
<comment type="pathway">
    <text evidence="2 12">Aminoacyl-tRNA biosynthesis; selenocysteinyl-tRNA(Sec) biosynthesis; L-seryl-tRNA(Sec) from L-serine and tRNA(Sec): step 1/1.</text>
</comment>
<dbReference type="NCBIfam" id="TIGR00414">
    <property type="entry name" value="serS"/>
    <property type="match status" value="1"/>
</dbReference>
<keyword evidence="6 12" id="KW-0547">Nucleotide-binding</keyword>
<reference evidence="15" key="1">
    <citation type="journal article" date="2019" name="Int. J. Syst. Evol. Microbiol.">
        <title>The Global Catalogue of Microorganisms (GCM) 10K type strain sequencing project: providing services to taxonomists for standard genome sequencing and annotation.</title>
        <authorList>
            <consortium name="The Broad Institute Genomics Platform"/>
            <consortium name="The Broad Institute Genome Sequencing Center for Infectious Disease"/>
            <person name="Wu L."/>
            <person name="Ma J."/>
        </authorList>
    </citation>
    <scope>NUCLEOTIDE SEQUENCE [LARGE SCALE GENOMIC DNA]</scope>
    <source>
        <strain evidence="15">JCM 18053</strain>
    </source>
</reference>
<dbReference type="InterPro" id="IPR045864">
    <property type="entry name" value="aa-tRNA-synth_II/BPL/LPL"/>
</dbReference>
<evidence type="ECO:0000256" key="3">
    <source>
        <dbReference type="ARBA" id="ARBA00010728"/>
    </source>
</evidence>
<keyword evidence="7 12" id="KW-0067">ATP-binding</keyword>
<dbReference type="CDD" id="cd00770">
    <property type="entry name" value="SerRS_core"/>
    <property type="match status" value="1"/>
</dbReference>
<dbReference type="Pfam" id="PF00587">
    <property type="entry name" value="tRNA-synt_2b"/>
    <property type="match status" value="1"/>
</dbReference>
<dbReference type="InterPro" id="IPR002314">
    <property type="entry name" value="aa-tRNA-synt_IIb"/>
</dbReference>
<dbReference type="InterPro" id="IPR010978">
    <property type="entry name" value="tRNA-bd_arm"/>
</dbReference>
<dbReference type="EMBL" id="BAABIA010000005">
    <property type="protein sequence ID" value="GAA5141429.1"/>
    <property type="molecule type" value="Genomic_DNA"/>
</dbReference>
<feature type="binding site" evidence="12">
    <location>
        <begin position="232"/>
        <end position="234"/>
    </location>
    <ligand>
        <name>L-serine</name>
        <dbReference type="ChEBI" id="CHEBI:33384"/>
    </ligand>
</feature>
<evidence type="ECO:0000313" key="15">
    <source>
        <dbReference type="Proteomes" id="UP001499852"/>
    </source>
</evidence>
<feature type="domain" description="Aminoacyl-transfer RNA synthetases class-II family profile" evidence="13">
    <location>
        <begin position="140"/>
        <end position="410"/>
    </location>
</feature>
<comment type="subcellular location">
    <subcellularLocation>
        <location evidence="1 12">Cytoplasm</location>
    </subcellularLocation>
</comment>
<evidence type="ECO:0000256" key="11">
    <source>
        <dbReference type="ARBA" id="ARBA00048823"/>
    </source>
</evidence>
<comment type="domain">
    <text evidence="12">Consists of two distinct domains, a catalytic core and a N-terminal extension that is involved in tRNA binding.</text>
</comment>
<dbReference type="Gene3D" id="1.10.287.40">
    <property type="entry name" value="Serine-tRNA synthetase, tRNA binding domain"/>
    <property type="match status" value="1"/>
</dbReference>
<dbReference type="EC" id="6.1.1.11" evidence="12"/>
<evidence type="ECO:0000256" key="7">
    <source>
        <dbReference type="ARBA" id="ARBA00022840"/>
    </source>
</evidence>
<comment type="catalytic activity">
    <reaction evidence="10 12">
        <text>tRNA(Sec) + L-serine + ATP = L-seryl-tRNA(Sec) + AMP + diphosphate + H(+)</text>
        <dbReference type="Rhea" id="RHEA:42580"/>
        <dbReference type="Rhea" id="RHEA-COMP:9742"/>
        <dbReference type="Rhea" id="RHEA-COMP:10128"/>
        <dbReference type="ChEBI" id="CHEBI:15378"/>
        <dbReference type="ChEBI" id="CHEBI:30616"/>
        <dbReference type="ChEBI" id="CHEBI:33019"/>
        <dbReference type="ChEBI" id="CHEBI:33384"/>
        <dbReference type="ChEBI" id="CHEBI:78442"/>
        <dbReference type="ChEBI" id="CHEBI:78533"/>
        <dbReference type="ChEBI" id="CHEBI:456215"/>
        <dbReference type="EC" id="6.1.1.11"/>
    </reaction>
</comment>
<dbReference type="InterPro" id="IPR033729">
    <property type="entry name" value="SerRS_core"/>
</dbReference>
<comment type="subunit">
    <text evidence="12">Homodimer. The tRNA molecule binds across the dimer.</text>
</comment>
<evidence type="ECO:0000256" key="5">
    <source>
        <dbReference type="ARBA" id="ARBA00022598"/>
    </source>
</evidence>
<comment type="caution">
    <text evidence="12">Lacks conserved residue(s) required for the propagation of feature annotation.</text>
</comment>
<keyword evidence="9 12" id="KW-0030">Aminoacyl-tRNA synthetase</keyword>
<evidence type="ECO:0000256" key="9">
    <source>
        <dbReference type="ARBA" id="ARBA00023146"/>
    </source>
</evidence>
<evidence type="ECO:0000256" key="4">
    <source>
        <dbReference type="ARBA" id="ARBA00022490"/>
    </source>
</evidence>
<evidence type="ECO:0000256" key="8">
    <source>
        <dbReference type="ARBA" id="ARBA00022917"/>
    </source>
</evidence>
<evidence type="ECO:0000256" key="12">
    <source>
        <dbReference type="HAMAP-Rule" id="MF_00176"/>
    </source>
</evidence>
<name>A0ABP9PB02_9BACT</name>
<keyword evidence="15" id="KW-1185">Reference proteome</keyword>
<dbReference type="GO" id="GO:0016874">
    <property type="term" value="F:ligase activity"/>
    <property type="evidence" value="ECO:0007669"/>
    <property type="project" value="UniProtKB-KW"/>
</dbReference>
<evidence type="ECO:0000256" key="10">
    <source>
        <dbReference type="ARBA" id="ARBA00047929"/>
    </source>
</evidence>
<evidence type="ECO:0000313" key="14">
    <source>
        <dbReference type="EMBL" id="GAA5141429.1"/>
    </source>
</evidence>
<organism evidence="14 15">
    <name type="scientific">Prosthecobacter algae</name>
    <dbReference type="NCBI Taxonomy" id="1144682"/>
    <lineage>
        <taxon>Bacteria</taxon>
        <taxon>Pseudomonadati</taxon>
        <taxon>Verrucomicrobiota</taxon>
        <taxon>Verrucomicrobiia</taxon>
        <taxon>Verrucomicrobiales</taxon>
        <taxon>Verrucomicrobiaceae</taxon>
        <taxon>Prosthecobacter</taxon>
    </lineage>
</organism>
<dbReference type="PANTHER" id="PTHR43697:SF1">
    <property type="entry name" value="SERINE--TRNA LIGASE"/>
    <property type="match status" value="1"/>
</dbReference>
<protein>
    <recommendedName>
        <fullName evidence="12">Serine--tRNA ligase</fullName>
        <ecNumber evidence="12">6.1.1.11</ecNumber>
    </recommendedName>
    <alternativeName>
        <fullName evidence="12">Seryl-tRNA synthetase</fullName>
        <shortName evidence="12">SerRS</shortName>
    </alternativeName>
    <alternativeName>
        <fullName evidence="12">Seryl-tRNA(Ser/Sec) synthetase</fullName>
    </alternativeName>
</protein>
<dbReference type="PRINTS" id="PR00981">
    <property type="entry name" value="TRNASYNTHSER"/>
</dbReference>
<dbReference type="Pfam" id="PF02403">
    <property type="entry name" value="Seryl_tRNA_N"/>
    <property type="match status" value="1"/>
</dbReference>
<feature type="binding site" evidence="12">
    <location>
        <begin position="263"/>
        <end position="265"/>
    </location>
    <ligand>
        <name>ATP</name>
        <dbReference type="ChEBI" id="CHEBI:30616"/>
    </ligand>
</feature>